<evidence type="ECO:0000313" key="9">
    <source>
        <dbReference type="Proteomes" id="UP000644699"/>
    </source>
</evidence>
<sequence length="431" mass="44788">MVLAAGVMALASAEAAEAGGFLLREQSTIGMGQAFAGAAAGEAGLGSMYWNPATLTGNPGAQVEAGVAGLFPFADVTPATGTSPLLLRFGGSAASGDIVGDAALPSGYASYQLSDRLFVGLAANSPFGLSTSYPDDYAGQIYARASEVRSFDLNPNAALAVNDWLSLGVGIRAVYFKTELSQAVSPLPGAPSAKLDGDDWGIGMTAGLTLKPMEGTEIGVGFRSSVAETLRGSLALGGPVGRLPAGAYAVEAALDLPEQVTVGLHQALAPDLGLNAGFEWTNWSRLGSVPAVGTSGPTRGLTLTELPFRYKDGYYASVGADYRWNDALTVRAGAGYEWSPIDTSNRDLRLPDSDRVHLNVGLGYRWTENLSVDLAYSHIFTVGDGDVELTAGNPHYVTGLPFVGNVEARVDTVSAGLTYRFDAEGKTARRF</sequence>
<reference evidence="8" key="2">
    <citation type="submission" date="2020-09" db="EMBL/GenBank/DDBJ databases">
        <authorList>
            <person name="Sun Q."/>
            <person name="Zhou Y."/>
        </authorList>
    </citation>
    <scope>NUCLEOTIDE SEQUENCE</scope>
    <source>
        <strain evidence="8">CGMCC 1.15367</strain>
    </source>
</reference>
<evidence type="ECO:0000256" key="4">
    <source>
        <dbReference type="ARBA" id="ARBA00022692"/>
    </source>
</evidence>
<comment type="caution">
    <text evidence="8">The sequence shown here is derived from an EMBL/GenBank/DDBJ whole genome shotgun (WGS) entry which is preliminary data.</text>
</comment>
<keyword evidence="5" id="KW-0732">Signal</keyword>
<gene>
    <name evidence="8" type="ORF">GCM10011390_34290</name>
</gene>
<dbReference type="InterPro" id="IPR005017">
    <property type="entry name" value="OMPP1/FadL/TodX"/>
</dbReference>
<keyword evidence="3" id="KW-1134">Transmembrane beta strand</keyword>
<evidence type="ECO:0000256" key="3">
    <source>
        <dbReference type="ARBA" id="ARBA00022452"/>
    </source>
</evidence>
<protein>
    <submittedName>
        <fullName evidence="8">Aromatic hydrocarbon degradation protein</fullName>
    </submittedName>
</protein>
<proteinExistence type="inferred from homology"/>
<dbReference type="Pfam" id="PF03349">
    <property type="entry name" value="Toluene_X"/>
    <property type="match status" value="1"/>
</dbReference>
<evidence type="ECO:0000256" key="2">
    <source>
        <dbReference type="ARBA" id="ARBA00008163"/>
    </source>
</evidence>
<accession>A0A916ZSR3</accession>
<keyword evidence="4" id="KW-0812">Transmembrane</keyword>
<organism evidence="8 9">
    <name type="scientific">Aureimonas endophytica</name>
    <dbReference type="NCBI Taxonomy" id="2027858"/>
    <lineage>
        <taxon>Bacteria</taxon>
        <taxon>Pseudomonadati</taxon>
        <taxon>Pseudomonadota</taxon>
        <taxon>Alphaproteobacteria</taxon>
        <taxon>Hyphomicrobiales</taxon>
        <taxon>Aurantimonadaceae</taxon>
        <taxon>Aureimonas</taxon>
    </lineage>
</organism>
<evidence type="ECO:0000313" key="8">
    <source>
        <dbReference type="EMBL" id="GGE12266.1"/>
    </source>
</evidence>
<dbReference type="EMBL" id="BMIQ01000005">
    <property type="protein sequence ID" value="GGE12266.1"/>
    <property type="molecule type" value="Genomic_DNA"/>
</dbReference>
<dbReference type="GO" id="GO:0009279">
    <property type="term" value="C:cell outer membrane"/>
    <property type="evidence" value="ECO:0007669"/>
    <property type="project" value="UniProtKB-SubCell"/>
</dbReference>
<keyword evidence="6" id="KW-0472">Membrane</keyword>
<evidence type="ECO:0000256" key="6">
    <source>
        <dbReference type="ARBA" id="ARBA00023136"/>
    </source>
</evidence>
<reference evidence="8" key="1">
    <citation type="journal article" date="2014" name="Int. J. Syst. Evol. Microbiol.">
        <title>Complete genome sequence of Corynebacterium casei LMG S-19264T (=DSM 44701T), isolated from a smear-ripened cheese.</title>
        <authorList>
            <consortium name="US DOE Joint Genome Institute (JGI-PGF)"/>
            <person name="Walter F."/>
            <person name="Albersmeier A."/>
            <person name="Kalinowski J."/>
            <person name="Ruckert C."/>
        </authorList>
    </citation>
    <scope>NUCLEOTIDE SEQUENCE</scope>
    <source>
        <strain evidence="8">CGMCC 1.15367</strain>
    </source>
</reference>
<evidence type="ECO:0000256" key="1">
    <source>
        <dbReference type="ARBA" id="ARBA00004571"/>
    </source>
</evidence>
<dbReference type="Proteomes" id="UP000644699">
    <property type="component" value="Unassembled WGS sequence"/>
</dbReference>
<name>A0A916ZSR3_9HYPH</name>
<dbReference type="AlphaFoldDB" id="A0A916ZSR3"/>
<comment type="similarity">
    <text evidence="2">Belongs to the OmpP1/FadL family.</text>
</comment>
<dbReference type="Gene3D" id="2.40.160.60">
    <property type="entry name" value="Outer membrane protein transport protein (OMPP1/FadL/TodX)"/>
    <property type="match status" value="1"/>
</dbReference>
<comment type="subcellular location">
    <subcellularLocation>
        <location evidence="1">Cell outer membrane</location>
        <topology evidence="1">Multi-pass membrane protein</topology>
    </subcellularLocation>
</comment>
<dbReference type="SUPFAM" id="SSF56935">
    <property type="entry name" value="Porins"/>
    <property type="match status" value="1"/>
</dbReference>
<keyword evidence="7" id="KW-0998">Cell outer membrane</keyword>
<evidence type="ECO:0000256" key="7">
    <source>
        <dbReference type="ARBA" id="ARBA00023237"/>
    </source>
</evidence>
<evidence type="ECO:0000256" key="5">
    <source>
        <dbReference type="ARBA" id="ARBA00022729"/>
    </source>
</evidence>
<dbReference type="PANTHER" id="PTHR35093">
    <property type="entry name" value="OUTER MEMBRANE PROTEIN NMB0088-RELATED"/>
    <property type="match status" value="1"/>
</dbReference>
<keyword evidence="9" id="KW-1185">Reference proteome</keyword>
<dbReference type="GO" id="GO:0015483">
    <property type="term" value="F:long-chain fatty acid transporting porin activity"/>
    <property type="evidence" value="ECO:0007669"/>
    <property type="project" value="TreeGrafter"/>
</dbReference>
<dbReference type="PANTHER" id="PTHR35093:SF8">
    <property type="entry name" value="OUTER MEMBRANE PROTEIN NMB0088-RELATED"/>
    <property type="match status" value="1"/>
</dbReference>